<keyword evidence="3" id="KW-1185">Reference proteome</keyword>
<evidence type="ECO:0000259" key="1">
    <source>
        <dbReference type="Pfam" id="PF00149"/>
    </source>
</evidence>
<accession>A0ABW1YIB0</accession>
<reference evidence="3" key="1">
    <citation type="journal article" date="2019" name="Int. J. Syst. Evol. Microbiol.">
        <title>The Global Catalogue of Microorganisms (GCM) 10K type strain sequencing project: providing services to taxonomists for standard genome sequencing and annotation.</title>
        <authorList>
            <consortium name="The Broad Institute Genomics Platform"/>
            <consortium name="The Broad Institute Genome Sequencing Center for Infectious Disease"/>
            <person name="Wu L."/>
            <person name="Ma J."/>
        </authorList>
    </citation>
    <scope>NUCLEOTIDE SEQUENCE [LARGE SCALE GENOMIC DNA]</scope>
    <source>
        <strain evidence="3">CGMCC 1.13718</strain>
    </source>
</reference>
<gene>
    <name evidence="2" type="ORF">ACFQBM_04040</name>
</gene>
<dbReference type="RefSeq" id="WP_193193541.1">
    <property type="nucleotide sequence ID" value="NZ_JACZFR010000047.1"/>
</dbReference>
<sequence>MATLLKVRRNTKGRDLVVGDLHGHLSQLRRQLEDIQFNPGIDRLFFLGDLVDRGPDSEDLLSMVDQRSCFSVIGNHEAMMIAGLEDAGADLLHRMNGGEWFYRLPAERQAQTVDRVRSWPWAIEMDTGAGRAGLVHANVPGSSWGRVTEQLDSIDALWQSGISLSDQAVDCVAKQLLWNRGLVSMLYSDILVSEENRQSLADHLLSRQPGEEWVARASPERLSPFHISDMDAVYMGHTYVPAAIHVGSCHFLDTYREEPGETLSIVCVNPQFQ</sequence>
<feature type="domain" description="Calcineurin-like phosphoesterase" evidence="1">
    <location>
        <begin position="16"/>
        <end position="240"/>
    </location>
</feature>
<dbReference type="Proteomes" id="UP001596425">
    <property type="component" value="Unassembled WGS sequence"/>
</dbReference>
<protein>
    <submittedName>
        <fullName evidence="2">Metallophosphoesterase</fullName>
    </submittedName>
</protein>
<dbReference type="InterPro" id="IPR050126">
    <property type="entry name" value="Ap4A_hydrolase"/>
</dbReference>
<proteinExistence type="predicted"/>
<dbReference type="InterPro" id="IPR004843">
    <property type="entry name" value="Calcineurin-like_PHP"/>
</dbReference>
<name>A0ABW1YIB0_9GAMM</name>
<dbReference type="SUPFAM" id="SSF56300">
    <property type="entry name" value="Metallo-dependent phosphatases"/>
    <property type="match status" value="1"/>
</dbReference>
<evidence type="ECO:0000313" key="2">
    <source>
        <dbReference type="EMBL" id="MFC6632435.1"/>
    </source>
</evidence>
<organism evidence="2 3">
    <name type="scientific">Microbulbifer taiwanensis</name>
    <dbReference type="NCBI Taxonomy" id="986746"/>
    <lineage>
        <taxon>Bacteria</taxon>
        <taxon>Pseudomonadati</taxon>
        <taxon>Pseudomonadota</taxon>
        <taxon>Gammaproteobacteria</taxon>
        <taxon>Cellvibrionales</taxon>
        <taxon>Microbulbiferaceae</taxon>
        <taxon>Microbulbifer</taxon>
    </lineage>
</organism>
<dbReference type="InterPro" id="IPR029052">
    <property type="entry name" value="Metallo-depent_PP-like"/>
</dbReference>
<dbReference type="Gene3D" id="3.60.21.10">
    <property type="match status" value="1"/>
</dbReference>
<comment type="caution">
    <text evidence="2">The sequence shown here is derived from an EMBL/GenBank/DDBJ whole genome shotgun (WGS) entry which is preliminary data.</text>
</comment>
<dbReference type="Pfam" id="PF00149">
    <property type="entry name" value="Metallophos"/>
    <property type="match status" value="1"/>
</dbReference>
<dbReference type="PANTHER" id="PTHR42850">
    <property type="entry name" value="METALLOPHOSPHOESTERASE"/>
    <property type="match status" value="1"/>
</dbReference>
<dbReference type="EMBL" id="JBHSVR010000001">
    <property type="protein sequence ID" value="MFC6632435.1"/>
    <property type="molecule type" value="Genomic_DNA"/>
</dbReference>
<evidence type="ECO:0000313" key="3">
    <source>
        <dbReference type="Proteomes" id="UP001596425"/>
    </source>
</evidence>